<dbReference type="OrthoDB" id="1853768at2759"/>
<dbReference type="Proteomes" id="UP000653305">
    <property type="component" value="Unassembled WGS sequence"/>
</dbReference>
<sequence length="138" mass="15759">MSIGVLGGCLCLSYNDFDAQHVDLWVMRKMCGDQGSWSKEFVVDTVRPMGRPVYGQFKPLQVLGNGEIVILWIGNDLVCYDPRTRSLRYVGFHRLRLTPKAVALTPSFVPLKETLKVDEVLSRYVRPRYECAIIKAFM</sequence>
<dbReference type="AlphaFoldDB" id="A0A830CNF5"/>
<gene>
    <name evidence="1" type="ORF">PHJA_002278000</name>
</gene>
<evidence type="ECO:0000313" key="1">
    <source>
        <dbReference type="EMBL" id="GFQ01341.1"/>
    </source>
</evidence>
<evidence type="ECO:0000313" key="2">
    <source>
        <dbReference type="Proteomes" id="UP000653305"/>
    </source>
</evidence>
<name>A0A830CNF5_9LAMI</name>
<organism evidence="1 2">
    <name type="scientific">Phtheirospermum japonicum</name>
    <dbReference type="NCBI Taxonomy" id="374723"/>
    <lineage>
        <taxon>Eukaryota</taxon>
        <taxon>Viridiplantae</taxon>
        <taxon>Streptophyta</taxon>
        <taxon>Embryophyta</taxon>
        <taxon>Tracheophyta</taxon>
        <taxon>Spermatophyta</taxon>
        <taxon>Magnoliopsida</taxon>
        <taxon>eudicotyledons</taxon>
        <taxon>Gunneridae</taxon>
        <taxon>Pentapetalae</taxon>
        <taxon>asterids</taxon>
        <taxon>lamiids</taxon>
        <taxon>Lamiales</taxon>
        <taxon>Orobanchaceae</taxon>
        <taxon>Orobanchaceae incertae sedis</taxon>
        <taxon>Phtheirospermum</taxon>
    </lineage>
</organism>
<reference evidence="1" key="1">
    <citation type="submission" date="2020-07" db="EMBL/GenBank/DDBJ databases">
        <title>Ethylene signaling mediates host invasion by parasitic plants.</title>
        <authorList>
            <person name="Yoshida S."/>
        </authorList>
    </citation>
    <scope>NUCLEOTIDE SEQUENCE</scope>
    <source>
        <strain evidence="1">Okayama</strain>
    </source>
</reference>
<protein>
    <submittedName>
        <fullName evidence="1">F-box protein cpr30</fullName>
    </submittedName>
</protein>
<proteinExistence type="predicted"/>
<keyword evidence="2" id="KW-1185">Reference proteome</keyword>
<accession>A0A830CNF5</accession>
<comment type="caution">
    <text evidence="1">The sequence shown here is derived from an EMBL/GenBank/DDBJ whole genome shotgun (WGS) entry which is preliminary data.</text>
</comment>
<dbReference type="EMBL" id="BMAC01000675">
    <property type="protein sequence ID" value="GFQ01341.1"/>
    <property type="molecule type" value="Genomic_DNA"/>
</dbReference>